<comment type="cofactor">
    <cofactor evidence="8">
        <name>Mg(2+)</name>
        <dbReference type="ChEBI" id="CHEBI:18420"/>
    </cofactor>
    <text evidence="8">Binds 1 Mg(2+) ion per subunit.</text>
</comment>
<dbReference type="FunFam" id="3.30.1490.20:FF:000004">
    <property type="entry name" value="Succinate--CoA ligase [ADP-forming] subunit beta, mitochondrial"/>
    <property type="match status" value="1"/>
</dbReference>
<dbReference type="Gene3D" id="3.30.1490.20">
    <property type="entry name" value="ATP-grasp fold, A domain"/>
    <property type="match status" value="1"/>
</dbReference>
<evidence type="ECO:0000313" key="13">
    <source>
        <dbReference type="Proteomes" id="UP000324585"/>
    </source>
</evidence>
<dbReference type="GO" id="GO:0006104">
    <property type="term" value="P:succinyl-CoA metabolic process"/>
    <property type="evidence" value="ECO:0007669"/>
    <property type="project" value="TreeGrafter"/>
</dbReference>
<dbReference type="GO" id="GO:0005524">
    <property type="term" value="F:ATP binding"/>
    <property type="evidence" value="ECO:0007669"/>
    <property type="project" value="UniProtKB-UniRule"/>
</dbReference>
<dbReference type="Proteomes" id="UP000324585">
    <property type="component" value="Unassembled WGS sequence"/>
</dbReference>
<dbReference type="InterPro" id="IPR013815">
    <property type="entry name" value="ATP_grasp_subdomain_1"/>
</dbReference>
<dbReference type="PANTHER" id="PTHR11815">
    <property type="entry name" value="SUCCINYL-COA SYNTHETASE BETA CHAIN"/>
    <property type="match status" value="1"/>
</dbReference>
<feature type="domain" description="ATP-grasp" evidence="11">
    <location>
        <begin position="46"/>
        <end position="271"/>
    </location>
</feature>
<dbReference type="AlphaFoldDB" id="A0A5J4Z651"/>
<evidence type="ECO:0000256" key="8">
    <source>
        <dbReference type="HAMAP-Rule" id="MF_03219"/>
    </source>
</evidence>
<dbReference type="GO" id="GO:0042709">
    <property type="term" value="C:succinate-CoA ligase complex"/>
    <property type="evidence" value="ECO:0007669"/>
    <property type="project" value="TreeGrafter"/>
</dbReference>
<evidence type="ECO:0000256" key="4">
    <source>
        <dbReference type="ARBA" id="ARBA00022723"/>
    </source>
</evidence>
<dbReference type="SUPFAM" id="SSF56059">
    <property type="entry name" value="Glutathione synthetase ATP-binding domain-like"/>
    <property type="match status" value="1"/>
</dbReference>
<dbReference type="InterPro" id="IPR011761">
    <property type="entry name" value="ATP-grasp"/>
</dbReference>
<organism evidence="12 13">
    <name type="scientific">Porphyridium purpureum</name>
    <name type="common">Red alga</name>
    <name type="synonym">Porphyridium cruentum</name>
    <dbReference type="NCBI Taxonomy" id="35688"/>
    <lineage>
        <taxon>Eukaryota</taxon>
        <taxon>Rhodophyta</taxon>
        <taxon>Bangiophyceae</taxon>
        <taxon>Porphyridiales</taxon>
        <taxon>Porphyridiaceae</taxon>
        <taxon>Porphyridium</taxon>
    </lineage>
</organism>
<reference evidence="13" key="1">
    <citation type="journal article" date="2019" name="Nat. Commun.">
        <title>Expansion of phycobilisome linker gene families in mesophilic red algae.</title>
        <authorList>
            <person name="Lee J."/>
            <person name="Kim D."/>
            <person name="Bhattacharya D."/>
            <person name="Yoon H.S."/>
        </authorList>
    </citation>
    <scope>NUCLEOTIDE SEQUENCE [LARGE SCALE GENOMIC DNA]</scope>
    <source>
        <strain evidence="13">CCMP 1328</strain>
    </source>
</reference>
<evidence type="ECO:0000256" key="10">
    <source>
        <dbReference type="RuleBase" id="RU361258"/>
    </source>
</evidence>
<evidence type="ECO:0000256" key="5">
    <source>
        <dbReference type="ARBA" id="ARBA00022741"/>
    </source>
</evidence>
<dbReference type="GO" id="GO:0006099">
    <property type="term" value="P:tricarboxylic acid cycle"/>
    <property type="evidence" value="ECO:0007669"/>
    <property type="project" value="UniProtKB-UniRule"/>
</dbReference>
<gene>
    <name evidence="12" type="ORF">FVE85_7114</name>
</gene>
<dbReference type="Pfam" id="PF00549">
    <property type="entry name" value="Ligase_CoA"/>
    <property type="match status" value="1"/>
</dbReference>
<comment type="catalytic activity">
    <reaction evidence="8">
        <text>succinate + ATP + CoA = succinyl-CoA + ADP + phosphate</text>
        <dbReference type="Rhea" id="RHEA:17661"/>
        <dbReference type="ChEBI" id="CHEBI:30031"/>
        <dbReference type="ChEBI" id="CHEBI:30616"/>
        <dbReference type="ChEBI" id="CHEBI:43474"/>
        <dbReference type="ChEBI" id="CHEBI:57287"/>
        <dbReference type="ChEBI" id="CHEBI:57292"/>
        <dbReference type="ChEBI" id="CHEBI:456216"/>
        <dbReference type="EC" id="6.2.1.5"/>
    </reaction>
</comment>
<keyword evidence="8" id="KW-0496">Mitochondrion</keyword>
<dbReference type="Gene3D" id="3.30.470.20">
    <property type="entry name" value="ATP-grasp fold, B domain"/>
    <property type="match status" value="1"/>
</dbReference>
<evidence type="ECO:0000256" key="9">
    <source>
        <dbReference type="PROSITE-ProRule" id="PRU00409"/>
    </source>
</evidence>
<keyword evidence="13" id="KW-1185">Reference proteome</keyword>
<dbReference type="EMBL" id="VRMN01000001">
    <property type="protein sequence ID" value="KAA8499529.1"/>
    <property type="molecule type" value="Genomic_DNA"/>
</dbReference>
<dbReference type="OrthoDB" id="1552at2759"/>
<dbReference type="GO" id="GO:0005739">
    <property type="term" value="C:mitochondrion"/>
    <property type="evidence" value="ECO:0007669"/>
    <property type="project" value="UniProtKB-SubCell"/>
</dbReference>
<keyword evidence="2 8" id="KW-0816">Tricarboxylic acid cycle</keyword>
<comment type="caution">
    <text evidence="12">The sequence shown here is derived from an EMBL/GenBank/DDBJ whole genome shotgun (WGS) entry which is preliminary data.</text>
</comment>
<dbReference type="InterPro" id="IPR017866">
    <property type="entry name" value="Succ-CoA_synthase_bsu_CS"/>
</dbReference>
<comment type="pathway">
    <text evidence="1 8">Carbohydrate metabolism; tricarboxylic acid cycle; succinate from succinyl-CoA (ligase route): step 1/1.</text>
</comment>
<proteinExistence type="inferred from homology"/>
<evidence type="ECO:0000259" key="11">
    <source>
        <dbReference type="PROSITE" id="PS50975"/>
    </source>
</evidence>
<evidence type="ECO:0000256" key="1">
    <source>
        <dbReference type="ARBA" id="ARBA00005064"/>
    </source>
</evidence>
<sequence>MAALGRTASLVARGGTATGCGGKRLPWRLGSRAQVRALSLHEYQSQGIMKEMGIAVPKGEAVTTKEDALRVAQQLGTNDIVVKAQVLAGGRGLGSFANGFKSGVHVCFTPEDAANKAGKMLGQRLITKQTGAAGRPCAKVLITERLYMRREMYLAFLYDRESQGPVIVASSRGGTSIEDIARDDPDAIVKIPMSIETGMTEKIAQDTAEALGLEGAVGQAAAEQVKLLYTLFIEKDATMVEVNPLVETPDGKVVCVDAKINFDDNAAFRQQEIHALRDTTQEDPREVRAAKADLNYIGLDGNIGCLVNGAGLAMATMDIIKLHGGSPANFLDVGGSANEQQVTEAFTILNEDPKVEAILVNIFGGIMRCDVIAQGIINAASVLNMRVPLVVRLQGNKMKEAKQLIEQSGLRIIAADDLDLAASRACKLAEITHLANEADVDVFFK</sequence>
<dbReference type="SUPFAM" id="SSF52210">
    <property type="entry name" value="Succinyl-CoA synthetase domains"/>
    <property type="match status" value="1"/>
</dbReference>
<comment type="function">
    <text evidence="8">Succinyl-CoA synthetase functions in the citric acid cycle (TCA), coupling the hydrolysis of succinyl-CoA to the synthesis of ATP and thus represents the only step of substrate-level phosphorylation in the TCA. The beta subunit provides nucleotide specificity of the enzyme and binds the substrate succinate, while the binding sites for coenzyme A and phosphate are found in the alpha subunit.</text>
</comment>
<feature type="binding site" evidence="8">
    <location>
        <position position="257"/>
    </location>
    <ligand>
        <name>Mg(2+)</name>
        <dbReference type="ChEBI" id="CHEBI:18420"/>
    </ligand>
</feature>
<dbReference type="Pfam" id="PF08442">
    <property type="entry name" value="ATP-grasp_2"/>
    <property type="match status" value="1"/>
</dbReference>
<dbReference type="InterPro" id="IPR005809">
    <property type="entry name" value="Succ_CoA_ligase-like_bsu"/>
</dbReference>
<evidence type="ECO:0000256" key="2">
    <source>
        <dbReference type="ARBA" id="ARBA00022532"/>
    </source>
</evidence>
<dbReference type="NCBIfam" id="NF001913">
    <property type="entry name" value="PRK00696.1"/>
    <property type="match status" value="1"/>
</dbReference>
<keyword evidence="4 8" id="KW-0479">Metal-binding</keyword>
<dbReference type="OMA" id="ITACDEV"/>
<protein>
    <recommendedName>
        <fullName evidence="8">Succinate--CoA ligase [ADP-forming] subunit beta, mitochondrial</fullName>
        <ecNumber evidence="8">6.2.1.5</ecNumber>
    </recommendedName>
    <alternativeName>
        <fullName evidence="8">Succinyl-CoA synthetase beta chain</fullName>
        <shortName evidence="8">SCS-beta</shortName>
    </alternativeName>
</protein>
<dbReference type="FunFam" id="3.40.50.261:FF:000001">
    <property type="entry name" value="Succinate--CoA ligase [ADP-forming] subunit beta"/>
    <property type="match status" value="1"/>
</dbReference>
<dbReference type="GO" id="GO:0004775">
    <property type="term" value="F:succinate-CoA ligase (ADP-forming) activity"/>
    <property type="evidence" value="ECO:0007669"/>
    <property type="project" value="UniProtKB-UniRule"/>
</dbReference>
<feature type="binding site" evidence="8">
    <location>
        <position position="83"/>
    </location>
    <ligand>
        <name>ATP</name>
        <dbReference type="ChEBI" id="CHEBI:30616"/>
    </ligand>
</feature>
<keyword evidence="8 9" id="KW-0067">ATP-binding</keyword>
<evidence type="ECO:0000256" key="3">
    <source>
        <dbReference type="ARBA" id="ARBA00022598"/>
    </source>
</evidence>
<evidence type="ECO:0000313" key="12">
    <source>
        <dbReference type="EMBL" id="KAA8499529.1"/>
    </source>
</evidence>
<feature type="binding site" evidence="8">
    <location>
        <begin position="90"/>
        <end position="92"/>
    </location>
    <ligand>
        <name>ATP</name>
        <dbReference type="ChEBI" id="CHEBI:30616"/>
    </ligand>
</feature>
<feature type="binding site" evidence="8">
    <location>
        <begin position="365"/>
        <end position="367"/>
    </location>
    <ligand>
        <name>substrate</name>
        <note>ligand shared with subunit alpha</note>
    </ligand>
</feature>
<keyword evidence="5 8" id="KW-0547">Nucleotide-binding</keyword>
<dbReference type="UniPathway" id="UPA00223">
    <property type="reaction ID" value="UER00999"/>
</dbReference>
<evidence type="ECO:0000256" key="7">
    <source>
        <dbReference type="ARBA" id="ARBA00063570"/>
    </source>
</evidence>
<dbReference type="InterPro" id="IPR016102">
    <property type="entry name" value="Succinyl-CoA_synth-like"/>
</dbReference>
<name>A0A5J4Z651_PORPP</name>
<dbReference type="NCBIfam" id="TIGR01016">
    <property type="entry name" value="sucCoAbeta"/>
    <property type="match status" value="1"/>
</dbReference>
<dbReference type="PROSITE" id="PS01217">
    <property type="entry name" value="SUCCINYL_COA_LIG_3"/>
    <property type="match status" value="1"/>
</dbReference>
<dbReference type="FunFam" id="3.30.470.20:FF:000002">
    <property type="entry name" value="Succinate--CoA ligase [ADP-forming] subunit beta"/>
    <property type="match status" value="1"/>
</dbReference>
<dbReference type="PANTHER" id="PTHR11815:SF10">
    <property type="entry name" value="SUCCINATE--COA LIGASE [GDP-FORMING] SUBUNIT BETA, MITOCHONDRIAL"/>
    <property type="match status" value="1"/>
</dbReference>
<dbReference type="InterPro" id="IPR013650">
    <property type="entry name" value="ATP-grasp_succ-CoA_synth-type"/>
</dbReference>
<accession>A0A5J4Z651</accession>
<comment type="similarity">
    <text evidence="8 10">Belongs to the succinate/malate CoA ligase beta subunit family.</text>
</comment>
<dbReference type="EC" id="6.2.1.5" evidence="8"/>
<comment type="subunit">
    <text evidence="7">Heterodimer of an alpha and a beta subunit. The beta subunit determines specificity for GTP.</text>
</comment>
<dbReference type="PIRSF" id="PIRSF001554">
    <property type="entry name" value="SucCS_beta"/>
    <property type="match status" value="1"/>
</dbReference>
<dbReference type="Gene3D" id="3.40.50.261">
    <property type="entry name" value="Succinyl-CoA synthetase domains"/>
    <property type="match status" value="1"/>
</dbReference>
<feature type="binding site" evidence="8">
    <location>
        <position position="308"/>
    </location>
    <ligand>
        <name>substrate</name>
        <note>ligand shared with subunit alpha</note>
    </ligand>
</feature>
<feature type="binding site" evidence="8">
    <location>
        <position position="243"/>
    </location>
    <ligand>
        <name>Mg(2+)</name>
        <dbReference type="ChEBI" id="CHEBI:18420"/>
    </ligand>
</feature>
<keyword evidence="6 8" id="KW-0460">Magnesium</keyword>
<keyword evidence="3 8" id="KW-0436">Ligase</keyword>
<feature type="binding site" evidence="8">
    <location>
        <position position="151"/>
    </location>
    <ligand>
        <name>ATP</name>
        <dbReference type="ChEBI" id="CHEBI:30616"/>
    </ligand>
</feature>
<evidence type="ECO:0000256" key="6">
    <source>
        <dbReference type="ARBA" id="ARBA00022842"/>
    </source>
</evidence>
<dbReference type="InterPro" id="IPR005811">
    <property type="entry name" value="SUCC_ACL_C"/>
</dbReference>
<dbReference type="PROSITE" id="PS50975">
    <property type="entry name" value="ATP_GRASP"/>
    <property type="match status" value="1"/>
</dbReference>
<dbReference type="GO" id="GO:0000287">
    <property type="term" value="F:magnesium ion binding"/>
    <property type="evidence" value="ECO:0007669"/>
    <property type="project" value="UniProtKB-UniRule"/>
</dbReference>
<comment type="subcellular location">
    <subcellularLocation>
        <location evidence="8">Mitochondrion</location>
    </subcellularLocation>
</comment>
<dbReference type="HAMAP" id="MF_00558">
    <property type="entry name" value="Succ_CoA_beta"/>
    <property type="match status" value="1"/>
</dbReference>